<protein>
    <submittedName>
        <fullName evidence="1">Uncharacterized protein</fullName>
    </submittedName>
</protein>
<sequence length="56" mass="5859">DKPGLVHLNLVTGPLDDLMAHSNKLKAEGCRLETDLTELTAKFGTRSGPGQAGAGR</sequence>
<organism evidence="1">
    <name type="scientific">marine sediment metagenome</name>
    <dbReference type="NCBI Taxonomy" id="412755"/>
    <lineage>
        <taxon>unclassified sequences</taxon>
        <taxon>metagenomes</taxon>
        <taxon>ecological metagenomes</taxon>
    </lineage>
</organism>
<dbReference type="AlphaFoldDB" id="X1PRQ6"/>
<evidence type="ECO:0000313" key="1">
    <source>
        <dbReference type="EMBL" id="GAI33564.1"/>
    </source>
</evidence>
<comment type="caution">
    <text evidence="1">The sequence shown here is derived from an EMBL/GenBank/DDBJ whole genome shotgun (WGS) entry which is preliminary data.</text>
</comment>
<name>X1PRQ6_9ZZZZ</name>
<gene>
    <name evidence="1" type="ORF">S06H3_43615</name>
</gene>
<reference evidence="1" key="1">
    <citation type="journal article" date="2014" name="Front. Microbiol.">
        <title>High frequency of phylogenetically diverse reductive dehalogenase-homologous genes in deep subseafloor sedimentary metagenomes.</title>
        <authorList>
            <person name="Kawai M."/>
            <person name="Futagami T."/>
            <person name="Toyoda A."/>
            <person name="Takaki Y."/>
            <person name="Nishi S."/>
            <person name="Hori S."/>
            <person name="Arai W."/>
            <person name="Tsubouchi T."/>
            <person name="Morono Y."/>
            <person name="Uchiyama I."/>
            <person name="Ito T."/>
            <person name="Fujiyama A."/>
            <person name="Inagaki F."/>
            <person name="Takami H."/>
        </authorList>
    </citation>
    <scope>NUCLEOTIDE SEQUENCE</scope>
    <source>
        <strain evidence="1">Expedition CK06-06</strain>
    </source>
</reference>
<accession>X1PRQ6</accession>
<dbReference type="EMBL" id="BARV01027067">
    <property type="protein sequence ID" value="GAI33564.1"/>
    <property type="molecule type" value="Genomic_DNA"/>
</dbReference>
<feature type="non-terminal residue" evidence="1">
    <location>
        <position position="1"/>
    </location>
</feature>
<proteinExistence type="predicted"/>